<gene>
    <name evidence="2" type="ORF">I6I10_03085</name>
    <name evidence="3" type="ORF">I6J21_12630</name>
</gene>
<dbReference type="RefSeq" id="WP_005394507.1">
    <property type="nucleotide sequence ID" value="NZ_CP066007.1"/>
</dbReference>
<keyword evidence="1" id="KW-0812">Transmembrane</keyword>
<sequence length="52" mass="6003">MYGYLWRALPGPTWLKTLLMIALAVAVFFLLMEVVFPWVSAHMPYNDVSITE</sequence>
<feature type="transmembrane region" description="Helical" evidence="1">
    <location>
        <begin position="20"/>
        <end position="39"/>
    </location>
</feature>
<name>A0A7T4JVJ2_9CORY</name>
<dbReference type="EMBL" id="CP066007">
    <property type="protein sequence ID" value="QQB46920.1"/>
    <property type="molecule type" value="Genomic_DNA"/>
</dbReference>
<dbReference type="AlphaFoldDB" id="A0A7T4JVJ2"/>
<dbReference type="Proteomes" id="UP000596145">
    <property type="component" value="Chromosome"/>
</dbReference>
<evidence type="ECO:0000313" key="4">
    <source>
        <dbReference type="Proteomes" id="UP000596145"/>
    </source>
</evidence>
<evidence type="ECO:0000256" key="1">
    <source>
        <dbReference type="SAM" id="Phobius"/>
    </source>
</evidence>
<dbReference type="Proteomes" id="UP000617681">
    <property type="component" value="Chromosome"/>
</dbReference>
<protein>
    <submittedName>
        <fullName evidence="2">Uncharacterized protein</fullName>
    </submittedName>
</protein>
<evidence type="ECO:0000313" key="3">
    <source>
        <dbReference type="EMBL" id="QRP70560.1"/>
    </source>
</evidence>
<keyword evidence="1" id="KW-1133">Transmembrane helix</keyword>
<evidence type="ECO:0000313" key="2">
    <source>
        <dbReference type="EMBL" id="QQB46920.1"/>
    </source>
</evidence>
<keyword evidence="1" id="KW-0472">Membrane</keyword>
<accession>A0A7T4JVJ2</accession>
<dbReference type="EMBL" id="CP069534">
    <property type="protein sequence ID" value="QRP70560.1"/>
    <property type="molecule type" value="Genomic_DNA"/>
</dbReference>
<reference evidence="2 4" key="1">
    <citation type="submission" date="2020-12" db="EMBL/GenBank/DDBJ databases">
        <title>FDA dAtabase for Regulatory Grade micrObial Sequences (FDA-ARGOS): Supporting development and validation of Infectious Disease Dx tests.</title>
        <authorList>
            <person name="Sproer C."/>
            <person name="Gronow S."/>
            <person name="Severitt S."/>
            <person name="Schroder I."/>
            <person name="Tallon L."/>
            <person name="Sadzewicz L."/>
            <person name="Zhao X."/>
            <person name="Boylan J."/>
            <person name="Ott S."/>
            <person name="Bowen H."/>
            <person name="Vavikolanu K."/>
            <person name="Mehta A."/>
            <person name="Aluvathingal J."/>
            <person name="Nadendla S."/>
            <person name="Lowell S."/>
            <person name="Myers T."/>
            <person name="Yan Y."/>
            <person name="Sichtig H."/>
        </authorList>
    </citation>
    <scope>NUCLEOTIDE SEQUENCE [LARGE SCALE GENOMIC DNA]</scope>
    <source>
        <strain evidence="2 4">FDAARGOS_1053</strain>
        <strain evidence="3">FDAARGOS_1191</strain>
    </source>
</reference>
<proteinExistence type="predicted"/>
<organism evidence="2 4">
    <name type="scientific">Corynebacterium glucuronolyticum</name>
    <dbReference type="NCBI Taxonomy" id="39791"/>
    <lineage>
        <taxon>Bacteria</taxon>
        <taxon>Bacillati</taxon>
        <taxon>Actinomycetota</taxon>
        <taxon>Actinomycetes</taxon>
        <taxon>Mycobacteriales</taxon>
        <taxon>Corynebacteriaceae</taxon>
        <taxon>Corynebacterium</taxon>
    </lineage>
</organism>
<dbReference type="GeneID" id="92761300"/>